<dbReference type="InterPro" id="IPR036322">
    <property type="entry name" value="WD40_repeat_dom_sf"/>
</dbReference>
<dbReference type="PANTHER" id="PTHR15574">
    <property type="entry name" value="WD REPEAT DOMAIN-CONTAINING FAMILY"/>
    <property type="match status" value="1"/>
</dbReference>
<accession>A0A182QS65</accession>
<name>A0A182QS65_9DIPT</name>
<dbReference type="GO" id="GO:0080008">
    <property type="term" value="C:Cul4-RING E3 ubiquitin ligase complex"/>
    <property type="evidence" value="ECO:0007669"/>
    <property type="project" value="TreeGrafter"/>
</dbReference>
<dbReference type="Gene3D" id="2.130.10.10">
    <property type="entry name" value="YVTN repeat-like/Quinoprotein amine dehydrogenase"/>
    <property type="match status" value="2"/>
</dbReference>
<feature type="region of interest" description="Disordered" evidence="4">
    <location>
        <begin position="323"/>
        <end position="345"/>
    </location>
</feature>
<dbReference type="GO" id="GO:0005737">
    <property type="term" value="C:cytoplasm"/>
    <property type="evidence" value="ECO:0007669"/>
    <property type="project" value="TreeGrafter"/>
</dbReference>
<dbReference type="Pfam" id="PF00400">
    <property type="entry name" value="WD40"/>
    <property type="match status" value="2"/>
</dbReference>
<feature type="compositionally biased region" description="Acidic residues" evidence="4">
    <location>
        <begin position="411"/>
        <end position="421"/>
    </location>
</feature>
<dbReference type="VEuPathDB" id="VectorBase:AFAF015790"/>
<evidence type="ECO:0000256" key="1">
    <source>
        <dbReference type="ARBA" id="ARBA00022574"/>
    </source>
</evidence>
<feature type="compositionally biased region" description="Low complexity" evidence="4">
    <location>
        <begin position="454"/>
        <end position="489"/>
    </location>
</feature>
<dbReference type="STRING" id="69004.A0A182QS65"/>
<feature type="repeat" description="WD" evidence="3">
    <location>
        <begin position="49"/>
        <end position="74"/>
    </location>
</feature>
<feature type="region of interest" description="Disordered" evidence="4">
    <location>
        <begin position="385"/>
        <end position="434"/>
    </location>
</feature>
<reference evidence="6" key="1">
    <citation type="submission" date="2014-01" db="EMBL/GenBank/DDBJ databases">
        <title>The Genome Sequence of Anopheles farauti FAR1 (V2).</title>
        <authorList>
            <consortium name="The Broad Institute Genomics Platform"/>
            <person name="Neafsey D.E."/>
            <person name="Besansky N."/>
            <person name="Howell P."/>
            <person name="Walton C."/>
            <person name="Young S.K."/>
            <person name="Zeng Q."/>
            <person name="Gargeya S."/>
            <person name="Fitzgerald M."/>
            <person name="Haas B."/>
            <person name="Abouelleil A."/>
            <person name="Allen A.W."/>
            <person name="Alvarado L."/>
            <person name="Arachchi H.M."/>
            <person name="Berlin A.M."/>
            <person name="Chapman S.B."/>
            <person name="Gainer-Dewar J."/>
            <person name="Goldberg J."/>
            <person name="Griggs A."/>
            <person name="Gujja S."/>
            <person name="Hansen M."/>
            <person name="Howarth C."/>
            <person name="Imamovic A."/>
            <person name="Ireland A."/>
            <person name="Larimer J."/>
            <person name="McCowan C."/>
            <person name="Murphy C."/>
            <person name="Pearson M."/>
            <person name="Poon T.W."/>
            <person name="Priest M."/>
            <person name="Roberts A."/>
            <person name="Saif S."/>
            <person name="Shea T."/>
            <person name="Sisk P."/>
            <person name="Sykes S."/>
            <person name="Wortman J."/>
            <person name="Nusbaum C."/>
            <person name="Birren B."/>
        </authorList>
    </citation>
    <scope>NUCLEOTIDE SEQUENCE [LARGE SCALE GENOMIC DNA]</scope>
    <source>
        <strain evidence="6">FAR1</strain>
    </source>
</reference>
<evidence type="ECO:0000256" key="4">
    <source>
        <dbReference type="SAM" id="MobiDB-lite"/>
    </source>
</evidence>
<evidence type="ECO:0000313" key="6">
    <source>
        <dbReference type="Proteomes" id="UP000075886"/>
    </source>
</evidence>
<keyword evidence="1 3" id="KW-0853">WD repeat</keyword>
<evidence type="ECO:0000256" key="2">
    <source>
        <dbReference type="ARBA" id="ARBA00022737"/>
    </source>
</evidence>
<evidence type="ECO:0000256" key="3">
    <source>
        <dbReference type="PROSITE-ProRule" id="PRU00221"/>
    </source>
</evidence>
<dbReference type="InterPro" id="IPR015943">
    <property type="entry name" value="WD40/YVTN_repeat-like_dom_sf"/>
</dbReference>
<dbReference type="GO" id="GO:0045944">
    <property type="term" value="P:positive regulation of transcription by RNA polymerase II"/>
    <property type="evidence" value="ECO:0007669"/>
    <property type="project" value="TreeGrafter"/>
</dbReference>
<reference evidence="5" key="2">
    <citation type="submission" date="2020-05" db="UniProtKB">
        <authorList>
            <consortium name="EnsemblMetazoa"/>
        </authorList>
    </citation>
    <scope>IDENTIFICATION</scope>
    <source>
        <strain evidence="5">FAR1</strain>
    </source>
</reference>
<dbReference type="SMART" id="SM00320">
    <property type="entry name" value="WD40"/>
    <property type="match status" value="7"/>
</dbReference>
<dbReference type="InterPro" id="IPR001680">
    <property type="entry name" value="WD40_rpt"/>
</dbReference>
<dbReference type="InterPro" id="IPR045151">
    <property type="entry name" value="DCAF8"/>
</dbReference>
<evidence type="ECO:0008006" key="7">
    <source>
        <dbReference type="Google" id="ProtNLM"/>
    </source>
</evidence>
<keyword evidence="2" id="KW-0677">Repeat</keyword>
<protein>
    <recommendedName>
        <fullName evidence="7">WD repeat-containing protein 55 homolog</fullName>
    </recommendedName>
</protein>
<dbReference type="Proteomes" id="UP000075886">
    <property type="component" value="Unassembled WGS sequence"/>
</dbReference>
<feature type="repeat" description="WD" evidence="3">
    <location>
        <begin position="545"/>
        <end position="577"/>
    </location>
</feature>
<keyword evidence="6" id="KW-1185">Reference proteome</keyword>
<evidence type="ECO:0000313" key="5">
    <source>
        <dbReference type="EnsemblMetazoa" id="AFAF015790-PA"/>
    </source>
</evidence>
<sequence length="634" mass="69595">MPVMRRRRLFHDVVHGPRLYDTDQYRQRMQLNAKDSLYMLRRMTKSKVFEAHQGCVNTVSWSEDGQLLLSGSDDLHLAITNPFTSEQLCRVNTPHRANIFSARFLPQSQCREIVSCSGDGMVVYTNLQDASGGGGGVGSSGIFRCLTRGTAYSVMTIPSEPRTFLSCGEDGAVRLYDLRRGTHCAQAHCTDHTLIRNPSAVTAMALGPIRHHYIATGSCGNSVRIYDRRSLRLAEAREPGERCPHTVPLKTFTNPNSPPRSYRITSLKYDAYEEQLLVNYSSDDVYLFEVAHSSGVGKVTALRAANAAAKLATEPAASPVRRLRLRSDWSDTGPEARPASELAAGMEVGQARPRLHDNIMHRMTGVLARMLADPQIRQGLTLARERRQEQPTPEFAPPVSLAPPVEQAASDADDDDSDDDNAGNRSDAVPPTRAEAGVLDWCAETVSTEVQQPVASSEAVAATSSSSGSGSDTSSAAGVGTGAPAAASSSGSRYDYIVQQYTGHRNSRTMIKEATFWGSNYVMAGSDCGCIFTWNRHTSELVMLMEGDRHVVNCVQPHPTLPILATSGIDYDIKLWEPLLEQETFDHVQARKIMQRNADMREETRNIITVPASFMVRMLACLHSLRHQNNPAGE</sequence>
<dbReference type="PANTHER" id="PTHR15574:SF39">
    <property type="entry name" value="DDB1- AND CUL4-ASSOCIATED FACTOR 6"/>
    <property type="match status" value="1"/>
</dbReference>
<dbReference type="EnsemblMetazoa" id="AFAF015790-RA">
    <property type="protein sequence ID" value="AFAF015790-PA"/>
    <property type="gene ID" value="AFAF015790"/>
</dbReference>
<dbReference type="SUPFAM" id="SSF50978">
    <property type="entry name" value="WD40 repeat-like"/>
    <property type="match status" value="1"/>
</dbReference>
<proteinExistence type="predicted"/>
<dbReference type="AlphaFoldDB" id="A0A182QS65"/>
<organism evidence="5 6">
    <name type="scientific">Anopheles farauti</name>
    <dbReference type="NCBI Taxonomy" id="69004"/>
    <lineage>
        <taxon>Eukaryota</taxon>
        <taxon>Metazoa</taxon>
        <taxon>Ecdysozoa</taxon>
        <taxon>Arthropoda</taxon>
        <taxon>Hexapoda</taxon>
        <taxon>Insecta</taxon>
        <taxon>Pterygota</taxon>
        <taxon>Neoptera</taxon>
        <taxon>Endopterygota</taxon>
        <taxon>Diptera</taxon>
        <taxon>Nematocera</taxon>
        <taxon>Culicoidea</taxon>
        <taxon>Culicidae</taxon>
        <taxon>Anophelinae</taxon>
        <taxon>Anopheles</taxon>
    </lineage>
</organism>
<feature type="region of interest" description="Disordered" evidence="4">
    <location>
        <begin position="450"/>
        <end position="489"/>
    </location>
</feature>
<dbReference type="PROSITE" id="PS50082">
    <property type="entry name" value="WD_REPEATS_2"/>
    <property type="match status" value="2"/>
</dbReference>
<dbReference type="EMBL" id="AXCN02001245">
    <property type="status" value="NOT_ANNOTATED_CDS"/>
    <property type="molecule type" value="Genomic_DNA"/>
</dbReference>